<dbReference type="PROSITE" id="PS51858">
    <property type="entry name" value="PPPDE"/>
    <property type="match status" value="1"/>
</dbReference>
<dbReference type="InterPro" id="IPR008580">
    <property type="entry name" value="PPPDE_dom"/>
</dbReference>
<dbReference type="SUPFAM" id="SSF52833">
    <property type="entry name" value="Thioredoxin-like"/>
    <property type="match status" value="1"/>
</dbReference>
<dbReference type="Pfam" id="PF08324">
    <property type="entry name" value="PUL"/>
    <property type="match status" value="1"/>
</dbReference>
<dbReference type="Gene3D" id="3.40.30.10">
    <property type="entry name" value="Glutaredoxin"/>
    <property type="match status" value="1"/>
</dbReference>
<evidence type="ECO:0008006" key="8">
    <source>
        <dbReference type="Google" id="ProtNLM"/>
    </source>
</evidence>
<evidence type="ECO:0000313" key="7">
    <source>
        <dbReference type="EMBL" id="OAF55657.1"/>
    </source>
</evidence>
<dbReference type="Pfam" id="PF05903">
    <property type="entry name" value="Peptidase_C97"/>
    <property type="match status" value="1"/>
</dbReference>
<gene>
    <name evidence="7" type="ORF">VC83_07653</name>
</gene>
<organism evidence="7">
    <name type="scientific">Pseudogymnoascus destructans</name>
    <dbReference type="NCBI Taxonomy" id="655981"/>
    <lineage>
        <taxon>Eukaryota</taxon>
        <taxon>Fungi</taxon>
        <taxon>Dikarya</taxon>
        <taxon>Ascomycota</taxon>
        <taxon>Pezizomycotina</taxon>
        <taxon>Leotiomycetes</taxon>
        <taxon>Thelebolales</taxon>
        <taxon>Thelebolaceae</taxon>
        <taxon>Pseudogymnoascus</taxon>
    </lineage>
</organism>
<dbReference type="PANTHER" id="PTHR12378:SF7">
    <property type="entry name" value="DESUMOYLATING ISOPEPTIDASE 1"/>
    <property type="match status" value="1"/>
</dbReference>
<dbReference type="SMART" id="SM01179">
    <property type="entry name" value="DUF862"/>
    <property type="match status" value="1"/>
</dbReference>
<dbReference type="PROSITE" id="PS51396">
    <property type="entry name" value="PUL"/>
    <property type="match status" value="1"/>
</dbReference>
<keyword evidence="2" id="KW-0645">Protease</keyword>
<dbReference type="Gene3D" id="3.90.1720.30">
    <property type="entry name" value="PPPDE domains"/>
    <property type="match status" value="1"/>
</dbReference>
<keyword evidence="3" id="KW-0378">Hydrolase</keyword>
<dbReference type="GO" id="GO:0070646">
    <property type="term" value="P:protein modification by small protein removal"/>
    <property type="evidence" value="ECO:0007669"/>
    <property type="project" value="TreeGrafter"/>
</dbReference>
<dbReference type="InterPro" id="IPR013535">
    <property type="entry name" value="PUL_dom"/>
</dbReference>
<comment type="similarity">
    <text evidence="1">Belongs to the DeSI family.</text>
</comment>
<evidence type="ECO:0000259" key="6">
    <source>
        <dbReference type="PROSITE" id="PS51858"/>
    </source>
</evidence>
<sequence>MEVSLYMYDLSRGLVRMMSASLIGVQLDAMYHTSIVLEGVEYVYDGGLKQVKPGSTHLGQPLRKMVLGKTELPMEVIQDYFESLRPIYTFEAYDLWRHNCNNFTNDFATFLVGRGIPSHITDMPQTVLNSPMGRLLQPAIDDAIRNSQNRQRTGGLLGIEDDTAIMARNLNSRQCAEAVRTPASLKELNDLLASAHESCAVVFFTSATCSPCRTLYPVYEELAAELSHKCVFIKIDISKAMGAQQTFSVNATPTFITFLGGKEERRWSGADVNALRGNVKLLTVMAWPAHPHESLKLPQLRGASVKPIVFKRIPPLDKLLAKIGDAGRLPAVQGVKYFIATSEAEGAAASTLPDLDAFSHFLRKSITTVPVEKMFAVLDLVRIAIADPRFSGYYAQEKDHKTIAPLLEYANKAEDPPYALRLVALQLTCNLFSSSLYIHHILNCSALRIPIIQLTASCLLDEKHQNIRIAAASVTLNIATANSLVRREDHHEALPEDDQVELAASLLEAIRTEEESHEALNGFLLAIGQLIYCAKKDGEVVDLLKILDAQATILSKKGSFPDEGLITEIGNELLGSYDSDSTEAQHVIEQDTHT</sequence>
<dbReference type="Pfam" id="PF00085">
    <property type="entry name" value="Thioredoxin"/>
    <property type="match status" value="1"/>
</dbReference>
<dbReference type="InterPro" id="IPR011989">
    <property type="entry name" value="ARM-like"/>
</dbReference>
<dbReference type="InterPro" id="IPR042266">
    <property type="entry name" value="PPPDE_sf"/>
</dbReference>
<dbReference type="AlphaFoldDB" id="A0A177A0P0"/>
<dbReference type="PANTHER" id="PTHR12378">
    <property type="entry name" value="DESUMOYLATING ISOPEPTIDASE"/>
    <property type="match status" value="1"/>
</dbReference>
<dbReference type="GO" id="GO:0006508">
    <property type="term" value="P:proteolysis"/>
    <property type="evidence" value="ECO:0007669"/>
    <property type="project" value="UniProtKB-KW"/>
</dbReference>
<dbReference type="EMBL" id="KV441408">
    <property type="protein sequence ID" value="OAF55657.1"/>
    <property type="molecule type" value="Genomic_DNA"/>
</dbReference>
<dbReference type="Proteomes" id="UP000077154">
    <property type="component" value="Unassembled WGS sequence"/>
</dbReference>
<dbReference type="InterPro" id="IPR013766">
    <property type="entry name" value="Thioredoxin_domain"/>
</dbReference>
<feature type="domain" description="PPPDE" evidence="6">
    <location>
        <begin position="1"/>
        <end position="141"/>
    </location>
</feature>
<evidence type="ECO:0000256" key="2">
    <source>
        <dbReference type="ARBA" id="ARBA00022670"/>
    </source>
</evidence>
<dbReference type="GO" id="GO:0008233">
    <property type="term" value="F:peptidase activity"/>
    <property type="evidence" value="ECO:0007669"/>
    <property type="project" value="UniProtKB-KW"/>
</dbReference>
<reference evidence="7" key="1">
    <citation type="submission" date="2016-03" db="EMBL/GenBank/DDBJ databases">
        <title>Updated assembly of Pseudogymnoascus destructans, the fungus causing white-nose syndrome of bats.</title>
        <authorList>
            <person name="Palmer J.M."/>
            <person name="Drees K.P."/>
            <person name="Foster J.T."/>
            <person name="Lindner D.L."/>
        </authorList>
    </citation>
    <scope>NUCLEOTIDE SEQUENCE [LARGE SCALE GENOMIC DNA]</scope>
    <source>
        <strain evidence="7">20631-21</strain>
    </source>
</reference>
<dbReference type="PROSITE" id="PS51352">
    <property type="entry name" value="THIOREDOXIN_2"/>
    <property type="match status" value="1"/>
</dbReference>
<feature type="domain" description="PUL" evidence="5">
    <location>
        <begin position="285"/>
        <end position="576"/>
    </location>
</feature>
<evidence type="ECO:0000256" key="1">
    <source>
        <dbReference type="ARBA" id="ARBA00008140"/>
    </source>
</evidence>
<dbReference type="RefSeq" id="XP_024320956.1">
    <property type="nucleotide sequence ID" value="XM_024471219.1"/>
</dbReference>
<proteinExistence type="inferred from homology"/>
<accession>A0A177A0P0</accession>
<evidence type="ECO:0000259" key="5">
    <source>
        <dbReference type="PROSITE" id="PS51396"/>
    </source>
</evidence>
<dbReference type="eggNOG" id="KOG0908">
    <property type="taxonomic scope" value="Eukaryota"/>
</dbReference>
<dbReference type="eggNOG" id="KOG0324">
    <property type="taxonomic scope" value="Eukaryota"/>
</dbReference>
<dbReference type="GeneID" id="36290697"/>
<protein>
    <recommendedName>
        <fullName evidence="8">PPPDE domain-containing protein</fullName>
    </recommendedName>
</protein>
<dbReference type="OrthoDB" id="3176171at2759"/>
<dbReference type="Gene3D" id="1.25.10.10">
    <property type="entry name" value="Leucine-rich Repeat Variant"/>
    <property type="match status" value="1"/>
</dbReference>
<dbReference type="InterPro" id="IPR036249">
    <property type="entry name" value="Thioredoxin-like_sf"/>
</dbReference>
<dbReference type="CDD" id="cd02947">
    <property type="entry name" value="TRX_family"/>
    <property type="match status" value="1"/>
</dbReference>
<dbReference type="VEuPathDB" id="FungiDB:GMDG_01813"/>
<feature type="domain" description="Thioredoxin" evidence="4">
    <location>
        <begin position="170"/>
        <end position="284"/>
    </location>
</feature>
<evidence type="ECO:0000259" key="4">
    <source>
        <dbReference type="PROSITE" id="PS51352"/>
    </source>
</evidence>
<name>A0A177A0P0_9PEZI</name>
<evidence type="ECO:0000256" key="3">
    <source>
        <dbReference type="ARBA" id="ARBA00022801"/>
    </source>
</evidence>